<sequence length="189" mass="21696">MYSATNSEYDKQFLTLERKMDSITGRTFKPFIHPSEVQSDGKLKPLTQDEEVLKWQSKNMVSQNDILQNLDKKVDKIIEKVDETDEYLKRKLLAKCLTKRKEKSESYKAKKRPSLFYPVYISSPPDQAKYVPTTYMPKSAITTITSTLKTKGKTACLSTSSLDSQDIPEITPLKIQKEEEIPDKGFQAM</sequence>
<dbReference type="AlphaFoldDB" id="A0A9D4WP33"/>
<accession>A0A9D4WP33</accession>
<keyword evidence="3" id="KW-1185">Reference proteome</keyword>
<dbReference type="Proteomes" id="UP001058974">
    <property type="component" value="Chromosome 5"/>
</dbReference>
<gene>
    <name evidence="2" type="ORF">KIW84_052134</name>
</gene>
<comment type="caution">
    <text evidence="2">The sequence shown here is derived from an EMBL/GenBank/DDBJ whole genome shotgun (WGS) entry which is preliminary data.</text>
</comment>
<evidence type="ECO:0000256" key="1">
    <source>
        <dbReference type="SAM" id="MobiDB-lite"/>
    </source>
</evidence>
<protein>
    <submittedName>
        <fullName evidence="2">Uncharacterized protein</fullName>
    </submittedName>
</protein>
<reference evidence="2 3" key="1">
    <citation type="journal article" date="2022" name="Nat. Genet.">
        <title>Improved pea reference genome and pan-genome highlight genomic features and evolutionary characteristics.</title>
        <authorList>
            <person name="Yang T."/>
            <person name="Liu R."/>
            <person name="Luo Y."/>
            <person name="Hu S."/>
            <person name="Wang D."/>
            <person name="Wang C."/>
            <person name="Pandey M.K."/>
            <person name="Ge S."/>
            <person name="Xu Q."/>
            <person name="Li N."/>
            <person name="Li G."/>
            <person name="Huang Y."/>
            <person name="Saxena R.K."/>
            <person name="Ji Y."/>
            <person name="Li M."/>
            <person name="Yan X."/>
            <person name="He Y."/>
            <person name="Liu Y."/>
            <person name="Wang X."/>
            <person name="Xiang C."/>
            <person name="Varshney R.K."/>
            <person name="Ding H."/>
            <person name="Gao S."/>
            <person name="Zong X."/>
        </authorList>
    </citation>
    <scope>NUCLEOTIDE SEQUENCE [LARGE SCALE GENOMIC DNA]</scope>
    <source>
        <strain evidence="2 3">cv. Zhongwan 6</strain>
    </source>
</reference>
<dbReference type="Gramene" id="Psat05G0213400-T1">
    <property type="protein sequence ID" value="KAI5405237.1"/>
    <property type="gene ID" value="KIW84_052134"/>
</dbReference>
<dbReference type="EMBL" id="JAMSHJ010000005">
    <property type="protein sequence ID" value="KAI5405237.1"/>
    <property type="molecule type" value="Genomic_DNA"/>
</dbReference>
<name>A0A9D4WP33_PEA</name>
<evidence type="ECO:0000313" key="2">
    <source>
        <dbReference type="EMBL" id="KAI5405237.1"/>
    </source>
</evidence>
<proteinExistence type="predicted"/>
<dbReference type="PANTHER" id="PTHR48435:SF1">
    <property type="entry name" value="POLYPROTEIN"/>
    <property type="match status" value="1"/>
</dbReference>
<evidence type="ECO:0000313" key="3">
    <source>
        <dbReference type="Proteomes" id="UP001058974"/>
    </source>
</evidence>
<dbReference type="PANTHER" id="PTHR48435">
    <property type="entry name" value="POLYPROTEIN"/>
    <property type="match status" value="1"/>
</dbReference>
<organism evidence="2 3">
    <name type="scientific">Pisum sativum</name>
    <name type="common">Garden pea</name>
    <name type="synonym">Lathyrus oleraceus</name>
    <dbReference type="NCBI Taxonomy" id="3888"/>
    <lineage>
        <taxon>Eukaryota</taxon>
        <taxon>Viridiplantae</taxon>
        <taxon>Streptophyta</taxon>
        <taxon>Embryophyta</taxon>
        <taxon>Tracheophyta</taxon>
        <taxon>Spermatophyta</taxon>
        <taxon>Magnoliopsida</taxon>
        <taxon>eudicotyledons</taxon>
        <taxon>Gunneridae</taxon>
        <taxon>Pentapetalae</taxon>
        <taxon>rosids</taxon>
        <taxon>fabids</taxon>
        <taxon>Fabales</taxon>
        <taxon>Fabaceae</taxon>
        <taxon>Papilionoideae</taxon>
        <taxon>50 kb inversion clade</taxon>
        <taxon>NPAAA clade</taxon>
        <taxon>Hologalegina</taxon>
        <taxon>IRL clade</taxon>
        <taxon>Fabeae</taxon>
        <taxon>Lathyrus</taxon>
    </lineage>
</organism>
<dbReference type="InterPro" id="IPR053098">
    <property type="entry name" value="Petuviruses_polyprotein"/>
</dbReference>
<feature type="region of interest" description="Disordered" evidence="1">
    <location>
        <begin position="168"/>
        <end position="189"/>
    </location>
</feature>